<reference evidence="1" key="1">
    <citation type="journal article" date="2021" name="Proc. Natl. Acad. Sci. U.S.A.">
        <title>A Catalog of Tens of Thousands of Viruses from Human Metagenomes Reveals Hidden Associations with Chronic Diseases.</title>
        <authorList>
            <person name="Tisza M.J."/>
            <person name="Buck C.B."/>
        </authorList>
    </citation>
    <scope>NUCLEOTIDE SEQUENCE</scope>
    <source>
        <strain evidence="1">CtGns7</strain>
    </source>
</reference>
<protein>
    <submittedName>
        <fullName evidence="1">Uncharacterized protein</fullName>
    </submittedName>
</protein>
<organism evidence="1">
    <name type="scientific">Phage sp. ctGns7</name>
    <dbReference type="NCBI Taxonomy" id="2828003"/>
    <lineage>
        <taxon>Viruses</taxon>
    </lineage>
</organism>
<evidence type="ECO:0000313" key="1">
    <source>
        <dbReference type="EMBL" id="DAF47411.1"/>
    </source>
</evidence>
<dbReference type="EMBL" id="BK032555">
    <property type="protein sequence ID" value="DAF47411.1"/>
    <property type="molecule type" value="Genomic_DNA"/>
</dbReference>
<accession>A0A8S5S9B6</accession>
<name>A0A8S5S9B6_9VIRU</name>
<proteinExistence type="predicted"/>
<sequence length="51" mass="6308">MNTIRQYNKRRNNYMPIKEQYALIKQYFGKKLLSVQLDKEDRNYITIIVRV</sequence>